<evidence type="ECO:0000259" key="7">
    <source>
        <dbReference type="Pfam" id="PF05199"/>
    </source>
</evidence>
<dbReference type="AlphaFoldDB" id="A0AA39J318"/>
<feature type="binding site" evidence="5">
    <location>
        <position position="198"/>
    </location>
    <ligand>
        <name>FAD</name>
        <dbReference type="ChEBI" id="CHEBI:57692"/>
    </ligand>
</feature>
<dbReference type="InterPro" id="IPR036188">
    <property type="entry name" value="FAD/NAD-bd_sf"/>
</dbReference>
<protein>
    <recommendedName>
        <fullName evidence="10">Glucose-methanol-choline oxidoreductase N-terminal domain-containing protein</fullName>
    </recommendedName>
</protein>
<dbReference type="PANTHER" id="PTHR11552">
    <property type="entry name" value="GLUCOSE-METHANOL-CHOLINE GMC OXIDOREDUCTASE"/>
    <property type="match status" value="1"/>
</dbReference>
<keyword evidence="9" id="KW-1185">Reference proteome</keyword>
<proteinExistence type="inferred from homology"/>
<dbReference type="PIRSF" id="PIRSF000137">
    <property type="entry name" value="Alcohol_oxidase"/>
    <property type="match status" value="1"/>
</dbReference>
<dbReference type="InterPro" id="IPR000172">
    <property type="entry name" value="GMC_OxRdtase_N"/>
</dbReference>
<reference evidence="8" key="1">
    <citation type="submission" date="2023-06" db="EMBL/GenBank/DDBJ databases">
        <authorList>
            <consortium name="Lawrence Berkeley National Laboratory"/>
            <person name="Ahrendt S."/>
            <person name="Sahu N."/>
            <person name="Indic B."/>
            <person name="Wong-Bajracharya J."/>
            <person name="Merenyi Z."/>
            <person name="Ke H.-M."/>
            <person name="Monk M."/>
            <person name="Kocsube S."/>
            <person name="Drula E."/>
            <person name="Lipzen A."/>
            <person name="Balint B."/>
            <person name="Henrissat B."/>
            <person name="Andreopoulos B."/>
            <person name="Martin F.M."/>
            <person name="Harder C.B."/>
            <person name="Rigling D."/>
            <person name="Ford K.L."/>
            <person name="Foster G.D."/>
            <person name="Pangilinan J."/>
            <person name="Papanicolaou A."/>
            <person name="Barry K."/>
            <person name="LaButti K."/>
            <person name="Viragh M."/>
            <person name="Koriabine M."/>
            <person name="Yan M."/>
            <person name="Riley R."/>
            <person name="Champramary S."/>
            <person name="Plett K.L."/>
            <person name="Tsai I.J."/>
            <person name="Slot J."/>
            <person name="Sipos G."/>
            <person name="Plett J."/>
            <person name="Nagy L.G."/>
            <person name="Grigoriev I.V."/>
        </authorList>
    </citation>
    <scope>NUCLEOTIDE SEQUENCE</scope>
    <source>
        <strain evidence="8">CCBAS 213</strain>
    </source>
</reference>
<organism evidence="8 9">
    <name type="scientific">Armillaria tabescens</name>
    <name type="common">Ringless honey mushroom</name>
    <name type="synonym">Agaricus tabescens</name>
    <dbReference type="NCBI Taxonomy" id="1929756"/>
    <lineage>
        <taxon>Eukaryota</taxon>
        <taxon>Fungi</taxon>
        <taxon>Dikarya</taxon>
        <taxon>Basidiomycota</taxon>
        <taxon>Agaricomycotina</taxon>
        <taxon>Agaricomycetes</taxon>
        <taxon>Agaricomycetidae</taxon>
        <taxon>Agaricales</taxon>
        <taxon>Marasmiineae</taxon>
        <taxon>Physalacriaceae</taxon>
        <taxon>Desarmillaria</taxon>
    </lineage>
</organism>
<dbReference type="GO" id="GO:0016614">
    <property type="term" value="F:oxidoreductase activity, acting on CH-OH group of donors"/>
    <property type="evidence" value="ECO:0007669"/>
    <property type="project" value="InterPro"/>
</dbReference>
<evidence type="ECO:0000259" key="6">
    <source>
        <dbReference type="Pfam" id="PF00732"/>
    </source>
</evidence>
<comment type="similarity">
    <text evidence="2">Belongs to the GMC oxidoreductase family.</text>
</comment>
<accession>A0AA39J318</accession>
<dbReference type="InterPro" id="IPR012132">
    <property type="entry name" value="GMC_OxRdtase"/>
</dbReference>
<dbReference type="InterPro" id="IPR007867">
    <property type="entry name" value="GMC_OxRtase_C"/>
</dbReference>
<gene>
    <name evidence="8" type="ORF">EV420DRAFT_1623805</name>
</gene>
<evidence type="ECO:0000256" key="1">
    <source>
        <dbReference type="ARBA" id="ARBA00001974"/>
    </source>
</evidence>
<dbReference type="GeneID" id="85359517"/>
<evidence type="ECO:0000313" key="9">
    <source>
        <dbReference type="Proteomes" id="UP001175211"/>
    </source>
</evidence>
<dbReference type="EMBL" id="JAUEPS010000190">
    <property type="protein sequence ID" value="KAK0434381.1"/>
    <property type="molecule type" value="Genomic_DNA"/>
</dbReference>
<sequence length="433" mass="46667">MAAISLHGYLCHGTNLRREAHYDFDWVLMHTEFVVVGGGPGGSMVARQMSEDLTVNVLLLEVGGENDPAVDSALAVPLFYTTLTPKYGLRSELDDHSTRSSSMAEIIWAIGLGDSSAVNDIDKWAELFGRSRLGEKFNIIPRNGHNTTGQYLPAFHGTDGVIGVNLVDGGQRSSAKAHLLRAENEGRENIDVLLHARVSRVVPTVDGMLDLRSVEVLDPADGMHAYGHSKISLPKNEIILSTGSVMTPTILHSGIGDPELLEPLSITTISSLPSVGKNLTTTFIVNSTGHIRHDTSENHAAWLRLPDNSTMFDNYSDPSSGPLTRTLRNGLSSVRAIDILIVLEPIKAARRFFSGPAWEGYILGLRSFIRENVVSFFHPVSTASMSPVKGASGLKVVDASVIPRLPAVHTSAPVYAVAERAADIIKAAIWVAG</sequence>
<evidence type="ECO:0000256" key="5">
    <source>
        <dbReference type="PIRSR" id="PIRSR000137-2"/>
    </source>
</evidence>
<feature type="domain" description="Glucose-methanol-choline oxidoreductase N-terminal" evidence="6">
    <location>
        <begin position="159"/>
        <end position="280"/>
    </location>
</feature>
<dbReference type="Pfam" id="PF05199">
    <property type="entry name" value="GMC_oxred_C"/>
    <property type="match status" value="1"/>
</dbReference>
<dbReference type="RefSeq" id="XP_060321710.1">
    <property type="nucleotide sequence ID" value="XM_060475969.1"/>
</dbReference>
<keyword evidence="3" id="KW-0285">Flavoprotein</keyword>
<comment type="caution">
    <text evidence="8">The sequence shown here is derived from an EMBL/GenBank/DDBJ whole genome shotgun (WGS) entry which is preliminary data.</text>
</comment>
<dbReference type="PANTHER" id="PTHR11552:SF147">
    <property type="entry name" value="CHOLINE DEHYDROGENASE, MITOCHONDRIAL"/>
    <property type="match status" value="1"/>
</dbReference>
<evidence type="ECO:0000256" key="4">
    <source>
        <dbReference type="ARBA" id="ARBA00022827"/>
    </source>
</evidence>
<keyword evidence="4 5" id="KW-0274">FAD</keyword>
<dbReference type="Gene3D" id="3.30.560.10">
    <property type="entry name" value="Glucose Oxidase, domain 3"/>
    <property type="match status" value="3"/>
</dbReference>
<dbReference type="GO" id="GO:0050660">
    <property type="term" value="F:flavin adenine dinucleotide binding"/>
    <property type="evidence" value="ECO:0007669"/>
    <property type="project" value="InterPro"/>
</dbReference>
<comment type="cofactor">
    <cofactor evidence="1 5">
        <name>FAD</name>
        <dbReference type="ChEBI" id="CHEBI:57692"/>
    </cofactor>
</comment>
<evidence type="ECO:0000256" key="2">
    <source>
        <dbReference type="ARBA" id="ARBA00010790"/>
    </source>
</evidence>
<evidence type="ECO:0000256" key="3">
    <source>
        <dbReference type="ARBA" id="ARBA00022630"/>
    </source>
</evidence>
<name>A0AA39J318_ARMTA</name>
<dbReference type="Pfam" id="PF00732">
    <property type="entry name" value="GMC_oxred_N"/>
    <property type="match status" value="1"/>
</dbReference>
<dbReference type="Gene3D" id="3.50.50.60">
    <property type="entry name" value="FAD/NAD(P)-binding domain"/>
    <property type="match status" value="3"/>
</dbReference>
<dbReference type="SUPFAM" id="SSF51905">
    <property type="entry name" value="FAD/NAD(P)-binding domain"/>
    <property type="match status" value="1"/>
</dbReference>
<evidence type="ECO:0000313" key="8">
    <source>
        <dbReference type="EMBL" id="KAK0434381.1"/>
    </source>
</evidence>
<feature type="domain" description="Glucose-methanol-choline oxidoreductase C-terminal" evidence="7">
    <location>
        <begin position="365"/>
        <end position="418"/>
    </location>
</feature>
<dbReference type="Proteomes" id="UP001175211">
    <property type="component" value="Unassembled WGS sequence"/>
</dbReference>
<evidence type="ECO:0008006" key="10">
    <source>
        <dbReference type="Google" id="ProtNLM"/>
    </source>
</evidence>